<evidence type="ECO:0000313" key="2">
    <source>
        <dbReference type="Proteomes" id="UP000011939"/>
    </source>
</evidence>
<comment type="caution">
    <text evidence="1">The sequence shown here is derived from an EMBL/GenBank/DDBJ whole genome shotgun (WGS) entry which is preliminary data.</text>
</comment>
<dbReference type="AlphaFoldDB" id="M5ISA8"/>
<dbReference type="Proteomes" id="UP000011939">
    <property type="component" value="Unassembled WGS sequence"/>
</dbReference>
<name>M5ISA8_9BACT</name>
<evidence type="ECO:0000313" key="1">
    <source>
        <dbReference type="EMBL" id="EKU12321.1"/>
    </source>
</evidence>
<sequence length="71" mass="8523">MAERIKFGYGTSRIKPKFERLNLRAFGVKFDGRFLVFIFSRCWYWEVNFGANLKLNLLRSNLKRRAEFDSP</sequence>
<accession>M5ISA8</accession>
<dbReference type="OrthoDB" id="9940552at2"/>
<gene>
    <name evidence="1" type="ORF">CSUNSWCD_261</name>
</gene>
<dbReference type="PATRIC" id="fig|1244083.3.peg.266"/>
<organism evidence="1 2">
    <name type="scientific">Campylobacter showae CSUNSWCD</name>
    <dbReference type="NCBI Taxonomy" id="1244083"/>
    <lineage>
        <taxon>Bacteria</taxon>
        <taxon>Pseudomonadati</taxon>
        <taxon>Campylobacterota</taxon>
        <taxon>Epsilonproteobacteria</taxon>
        <taxon>Campylobacterales</taxon>
        <taxon>Campylobacteraceae</taxon>
        <taxon>Campylobacter</taxon>
    </lineage>
</organism>
<dbReference type="RefSeq" id="WP_009492772.1">
    <property type="nucleotide sequence ID" value="NZ_AMZQ01000001.1"/>
</dbReference>
<proteinExistence type="predicted"/>
<reference evidence="1 2" key="1">
    <citation type="journal article" date="2013" name="Genome Announc.">
        <title>Genome Sequence of Campylobacter showae UNSWCD, Isolated from a Patient with Crohn's Disease.</title>
        <authorList>
            <person name="Tay A.P."/>
            <person name="Kaakoush N.O."/>
            <person name="Deshpande N.P."/>
            <person name="Chen Z."/>
            <person name="Mitchell H."/>
            <person name="Wilkins M.R."/>
        </authorList>
    </citation>
    <scope>NUCLEOTIDE SEQUENCE [LARGE SCALE GENOMIC DNA]</scope>
    <source>
        <strain evidence="1 2">CSUNSWCD</strain>
    </source>
</reference>
<dbReference type="EMBL" id="AMZQ01000001">
    <property type="protein sequence ID" value="EKU12321.1"/>
    <property type="molecule type" value="Genomic_DNA"/>
</dbReference>
<protein>
    <submittedName>
        <fullName evidence="1">Uncharacterized protein</fullName>
    </submittedName>
</protein>